<feature type="region of interest" description="Disordered" evidence="1">
    <location>
        <begin position="1"/>
        <end position="31"/>
    </location>
</feature>
<evidence type="ECO:0000256" key="1">
    <source>
        <dbReference type="SAM" id="MobiDB-lite"/>
    </source>
</evidence>
<sequence>MSSRIGTPRNVTESPTPEDSSNRQSNSSKLQGKQLNQSELKLLHYYNLSHAAAGTPIGKIYSSLFQKEQKFSKYAFPPVLSQKFCLQCGDLFIPGVSVLIKIVDAEDDNKVPCKKLRFSCMACGNEQFDDELIKEKEVVKPIAQDKSKDKPTDKPVNSKAKERTKKRKMNNNLSNLLHEKKKQKEEQTKLNSLNLMEFLK</sequence>
<dbReference type="Proteomes" id="UP000002037">
    <property type="component" value="Unassembled WGS sequence"/>
</dbReference>
<evidence type="ECO:0000313" key="3">
    <source>
        <dbReference type="Proteomes" id="UP000002037"/>
    </source>
</evidence>
<dbReference type="OrthoDB" id="4023582at2759"/>
<feature type="region of interest" description="Disordered" evidence="1">
    <location>
        <begin position="143"/>
        <end position="188"/>
    </location>
</feature>
<feature type="compositionally biased region" description="Basic and acidic residues" evidence="1">
    <location>
        <begin position="143"/>
        <end position="153"/>
    </location>
</feature>
<dbReference type="Pfam" id="PF04032">
    <property type="entry name" value="Rpr2"/>
    <property type="match status" value="1"/>
</dbReference>
<dbReference type="GO" id="GO:0006396">
    <property type="term" value="P:RNA processing"/>
    <property type="evidence" value="ECO:0007669"/>
    <property type="project" value="InterPro"/>
</dbReference>
<dbReference type="HOGENOM" id="CLU_122019_0_0_1"/>
<organism evidence="2 3">
    <name type="scientific">Candida tropicalis (strain ATCC MYA-3404 / T1)</name>
    <name type="common">Yeast</name>
    <dbReference type="NCBI Taxonomy" id="294747"/>
    <lineage>
        <taxon>Eukaryota</taxon>
        <taxon>Fungi</taxon>
        <taxon>Dikarya</taxon>
        <taxon>Ascomycota</taxon>
        <taxon>Saccharomycotina</taxon>
        <taxon>Pichiomycetes</taxon>
        <taxon>Debaryomycetaceae</taxon>
        <taxon>Candida/Lodderomyces clade</taxon>
        <taxon>Candida</taxon>
    </lineage>
</organism>
<gene>
    <name evidence="2" type="ORF">CTRG_05474</name>
</gene>
<dbReference type="AlphaFoldDB" id="C5MHC0"/>
<dbReference type="RefSeq" id="XP_002551176.1">
    <property type="nucleotide sequence ID" value="XM_002551130.1"/>
</dbReference>
<protein>
    <submittedName>
        <fullName evidence="2">Uncharacterized protein</fullName>
    </submittedName>
</protein>
<accession>C5MHC0</accession>
<dbReference type="KEGG" id="ctp:CTRG_05474"/>
<evidence type="ECO:0000313" key="2">
    <source>
        <dbReference type="EMBL" id="EER31022.1"/>
    </source>
</evidence>
<dbReference type="InterPro" id="IPR007175">
    <property type="entry name" value="Rpr2/Snm1/Rpp21"/>
</dbReference>
<dbReference type="STRING" id="294747.C5MHC0"/>
<dbReference type="eggNOG" id="ENOG502S5IC">
    <property type="taxonomic scope" value="Eukaryota"/>
</dbReference>
<keyword evidence="3" id="KW-1185">Reference proteome</keyword>
<reference evidence="2 3" key="1">
    <citation type="journal article" date="2009" name="Nature">
        <title>Evolution of pathogenicity and sexual reproduction in eight Candida genomes.</title>
        <authorList>
            <person name="Butler G."/>
            <person name="Rasmussen M.D."/>
            <person name="Lin M.F."/>
            <person name="Santos M.A."/>
            <person name="Sakthikumar S."/>
            <person name="Munro C.A."/>
            <person name="Rheinbay E."/>
            <person name="Grabherr M."/>
            <person name="Forche A."/>
            <person name="Reedy J.L."/>
            <person name="Agrafioti I."/>
            <person name="Arnaud M.B."/>
            <person name="Bates S."/>
            <person name="Brown A.J."/>
            <person name="Brunke S."/>
            <person name="Costanzo M.C."/>
            <person name="Fitzpatrick D.A."/>
            <person name="de Groot P.W."/>
            <person name="Harris D."/>
            <person name="Hoyer L.L."/>
            <person name="Hube B."/>
            <person name="Klis F.M."/>
            <person name="Kodira C."/>
            <person name="Lennard N."/>
            <person name="Logue M.E."/>
            <person name="Martin R."/>
            <person name="Neiman A.M."/>
            <person name="Nikolaou E."/>
            <person name="Quail M.A."/>
            <person name="Quinn J."/>
            <person name="Santos M.C."/>
            <person name="Schmitzberger F.F."/>
            <person name="Sherlock G."/>
            <person name="Shah P."/>
            <person name="Silverstein K.A."/>
            <person name="Skrzypek M.S."/>
            <person name="Soll D."/>
            <person name="Staggs R."/>
            <person name="Stansfield I."/>
            <person name="Stumpf M.P."/>
            <person name="Sudbery P.E."/>
            <person name="Srikantha T."/>
            <person name="Zeng Q."/>
            <person name="Berman J."/>
            <person name="Berriman M."/>
            <person name="Heitman J."/>
            <person name="Gow N.A."/>
            <person name="Lorenz M.C."/>
            <person name="Birren B.W."/>
            <person name="Kellis M."/>
            <person name="Cuomo C.A."/>
        </authorList>
    </citation>
    <scope>NUCLEOTIDE SEQUENCE [LARGE SCALE GENOMIC DNA]</scope>
    <source>
        <strain evidence="3">ATCC MYA-3404 / T1</strain>
    </source>
</reference>
<dbReference type="VEuPathDB" id="FungiDB:CTRG_05474"/>
<proteinExistence type="predicted"/>
<dbReference type="EMBL" id="GG692402">
    <property type="protein sequence ID" value="EER31022.1"/>
    <property type="molecule type" value="Genomic_DNA"/>
</dbReference>
<dbReference type="GeneID" id="8300532"/>
<name>C5MHC0_CANTT</name>